<dbReference type="GO" id="GO:0005886">
    <property type="term" value="C:plasma membrane"/>
    <property type="evidence" value="ECO:0007669"/>
    <property type="project" value="TreeGrafter"/>
</dbReference>
<dbReference type="PROSITE" id="PS50111">
    <property type="entry name" value="CHEMOTAXIS_TRANSDUC_2"/>
    <property type="match status" value="1"/>
</dbReference>
<dbReference type="AlphaFoldDB" id="H9ULC0"/>
<evidence type="ECO:0000259" key="4">
    <source>
        <dbReference type="PROSITE" id="PS50111"/>
    </source>
</evidence>
<feature type="domain" description="Methyl-accepting transducer" evidence="4">
    <location>
        <begin position="266"/>
        <end position="488"/>
    </location>
</feature>
<dbReference type="GO" id="GO:0007165">
    <property type="term" value="P:signal transduction"/>
    <property type="evidence" value="ECO:0007669"/>
    <property type="project" value="UniProtKB-KW"/>
</dbReference>
<dbReference type="Proteomes" id="UP000007383">
    <property type="component" value="Chromosome"/>
</dbReference>
<dbReference type="SUPFAM" id="SSF58104">
    <property type="entry name" value="Methyl-accepting chemotaxis protein (MCP) signaling domain"/>
    <property type="match status" value="2"/>
</dbReference>
<dbReference type="Gene3D" id="1.10.287.950">
    <property type="entry name" value="Methyl-accepting chemotaxis protein"/>
    <property type="match status" value="1"/>
</dbReference>
<evidence type="ECO:0000256" key="3">
    <source>
        <dbReference type="PROSITE-ProRule" id="PRU00284"/>
    </source>
</evidence>
<keyword evidence="1" id="KW-0145">Chemotaxis</keyword>
<dbReference type="GO" id="GO:0006935">
    <property type="term" value="P:chemotaxis"/>
    <property type="evidence" value="ECO:0007669"/>
    <property type="project" value="UniProtKB-KW"/>
</dbReference>
<dbReference type="Gene3D" id="3.30.450.20">
    <property type="entry name" value="PAS domain"/>
    <property type="match status" value="1"/>
</dbReference>
<organism evidence="5 6">
    <name type="scientific">Spirochaeta africana (strain ATCC 700263 / DSM 8902 / Z-7692)</name>
    <dbReference type="NCBI Taxonomy" id="889378"/>
    <lineage>
        <taxon>Bacteria</taxon>
        <taxon>Pseudomonadati</taxon>
        <taxon>Spirochaetota</taxon>
        <taxon>Spirochaetia</taxon>
        <taxon>Spirochaetales</taxon>
        <taxon>Spirochaetaceae</taxon>
        <taxon>Spirochaeta</taxon>
    </lineage>
</organism>
<sequence>MIIVLTGILGWAVALVLGILLWRLRVGTVRSLRAHTAGLRDAVLSEYRTVQQAVTAAAQMQPHVLPWRRQGELQQQMEVLLAQNPDFFGVWAAFEPGAGQTDHTSVYVYRSAQGAAVMSIPDVEREEFYRQPLETRQAILLDPFEYSLDGTPVLMTTAAVPVFDGAAAVGVCGVDVRLRRSRELDRELLALPADQPSGHHTAADRLLQQAVRTAGEDARTMRDILQELAGLEDRILSRMSVTRTGTRYIEDAIADMRRAVAAQSREAEDSGAVIEQISRSIGSLGNLIQDQSAMVEEASAAVEQMVANIKSLRSTLDANAERFSVLDQHSRTGSERMAEVDTLVQQIAAASVGLGEANTVLQGIAAQTNLLAMNAAIEAAHAGSAGRGFSVVAEEIRKLAENAAGQSTTISKNLKDVADRITSCVQASSASREAMQNLTGIIAEVNDREREINLAMQEQANGSEQVTTALHRMVELTSEVASASAEMDQGRERMVASVQTISSEAAGLLERVEGIGEQGQDLRDAVDAVAEATDEMTRVLYRGGVSTVSQAVQPYIFELDQPAGIMREIIRGSWKPEDARSYIADFQTAVQPALGSPWGLLTDMQEWDTASAEVEEIVHDSFTWNRSHGMVANANVAGSRLKRLQLQRIFADAGVQDICAAFSTPAEAETWLKQQLEQR</sequence>
<dbReference type="KEGG" id="sfc:Spiaf_2280"/>
<reference evidence="6" key="1">
    <citation type="journal article" date="2013" name="Stand. Genomic Sci.">
        <title>Complete genome sequence of the halophilic bacterium Spirochaeta africana type strain (Z-7692(T)) from the alkaline Lake Magadi in the East African Rift.</title>
        <authorList>
            <person name="Liolos K."/>
            <person name="Abt B."/>
            <person name="Scheuner C."/>
            <person name="Teshima H."/>
            <person name="Held B."/>
            <person name="Lapidus A."/>
            <person name="Nolan M."/>
            <person name="Lucas S."/>
            <person name="Deshpande S."/>
            <person name="Cheng J.F."/>
            <person name="Tapia R."/>
            <person name="Goodwin L.A."/>
            <person name="Pitluck S."/>
            <person name="Pagani I."/>
            <person name="Ivanova N."/>
            <person name="Mavromatis K."/>
            <person name="Mikhailova N."/>
            <person name="Huntemann M."/>
            <person name="Pati A."/>
            <person name="Chen A."/>
            <person name="Palaniappan K."/>
            <person name="Land M."/>
            <person name="Rohde M."/>
            <person name="Tindall B.J."/>
            <person name="Detter J.C."/>
            <person name="Goker M."/>
            <person name="Bristow J."/>
            <person name="Eisen J.A."/>
            <person name="Markowitz V."/>
            <person name="Hugenholtz P."/>
            <person name="Woyke T."/>
            <person name="Klenk H.P."/>
            <person name="Kyrpides N.C."/>
        </authorList>
    </citation>
    <scope>NUCLEOTIDE SEQUENCE</scope>
    <source>
        <strain evidence="6">ATCC 700263 / DSM 8902 / Z-7692</strain>
    </source>
</reference>
<dbReference type="STRING" id="889378.Spiaf_2280"/>
<dbReference type="Pfam" id="PF22673">
    <property type="entry name" value="MCP-like_PDC_1"/>
    <property type="match status" value="1"/>
</dbReference>
<dbReference type="GO" id="GO:0004888">
    <property type="term" value="F:transmembrane signaling receptor activity"/>
    <property type="evidence" value="ECO:0007669"/>
    <property type="project" value="TreeGrafter"/>
</dbReference>
<dbReference type="InterPro" id="IPR004089">
    <property type="entry name" value="MCPsignal_dom"/>
</dbReference>
<dbReference type="eggNOG" id="COG0840">
    <property type="taxonomic scope" value="Bacteria"/>
</dbReference>
<dbReference type="PANTHER" id="PTHR43531">
    <property type="entry name" value="PROTEIN ICFG"/>
    <property type="match status" value="1"/>
</dbReference>
<keyword evidence="3" id="KW-0807">Transducer</keyword>
<evidence type="ECO:0000256" key="1">
    <source>
        <dbReference type="ARBA" id="ARBA00022500"/>
    </source>
</evidence>
<dbReference type="PATRIC" id="fig|889378.3.peg.2251"/>
<dbReference type="InterPro" id="IPR051310">
    <property type="entry name" value="MCP_chemotaxis"/>
</dbReference>
<dbReference type="OrthoDB" id="369336at2"/>
<dbReference type="HOGENOM" id="CLU_404858_0_0_12"/>
<comment type="similarity">
    <text evidence="2">Belongs to the methyl-accepting chemotaxis (MCP) protein family.</text>
</comment>
<keyword evidence="6" id="KW-1185">Reference proteome</keyword>
<evidence type="ECO:0000313" key="6">
    <source>
        <dbReference type="Proteomes" id="UP000007383"/>
    </source>
</evidence>
<gene>
    <name evidence="5" type="ordered locus">Spiaf_2280</name>
</gene>
<evidence type="ECO:0000256" key="2">
    <source>
        <dbReference type="ARBA" id="ARBA00029447"/>
    </source>
</evidence>
<dbReference type="RefSeq" id="WP_014456295.1">
    <property type="nucleotide sequence ID" value="NC_017098.1"/>
</dbReference>
<name>H9ULC0_SPIAZ</name>
<dbReference type="CDD" id="cd12913">
    <property type="entry name" value="PDC1_MCP_like"/>
    <property type="match status" value="1"/>
</dbReference>
<accession>H9ULC0</accession>
<dbReference type="EMBL" id="CP003282">
    <property type="protein sequence ID" value="AFG38313.1"/>
    <property type="molecule type" value="Genomic_DNA"/>
</dbReference>
<dbReference type="SMART" id="SM00283">
    <property type="entry name" value="MA"/>
    <property type="match status" value="1"/>
</dbReference>
<protein>
    <submittedName>
        <fullName evidence="5">Methyl-accepting chemotaxis protein</fullName>
    </submittedName>
</protein>
<proteinExistence type="inferred from homology"/>
<evidence type="ECO:0000313" key="5">
    <source>
        <dbReference type="EMBL" id="AFG38313.1"/>
    </source>
</evidence>
<dbReference type="Pfam" id="PF00015">
    <property type="entry name" value="MCPsignal"/>
    <property type="match status" value="1"/>
</dbReference>
<dbReference type="PANTHER" id="PTHR43531:SF11">
    <property type="entry name" value="METHYL-ACCEPTING CHEMOTAXIS PROTEIN 3"/>
    <property type="match status" value="1"/>
</dbReference>